<gene>
    <name evidence="4" type="primary">tetR_14</name>
    <name evidence="4" type="ORF">IWT126_01343</name>
</gene>
<keyword evidence="5" id="KW-1185">Reference proteome</keyword>
<dbReference type="InterPro" id="IPR001647">
    <property type="entry name" value="HTH_TetR"/>
</dbReference>
<dbReference type="SUPFAM" id="SSF48498">
    <property type="entry name" value="Tetracyclin repressor-like, C-terminal domain"/>
    <property type="match status" value="1"/>
</dbReference>
<dbReference type="Pfam" id="PF22604">
    <property type="entry name" value="TetR_HI_0893_C"/>
    <property type="match status" value="1"/>
</dbReference>
<dbReference type="STRING" id="1302250.GCA_001313225_00949"/>
<dbReference type="Gene3D" id="1.10.357.10">
    <property type="entry name" value="Tetracycline Repressor, domain 2"/>
    <property type="match status" value="1"/>
</dbReference>
<proteinExistence type="predicted"/>
<evidence type="ECO:0000256" key="1">
    <source>
        <dbReference type="ARBA" id="ARBA00023125"/>
    </source>
</evidence>
<dbReference type="GO" id="GO:0003677">
    <property type="term" value="F:DNA binding"/>
    <property type="evidence" value="ECO:0007669"/>
    <property type="project" value="UniProtKB-UniRule"/>
</dbReference>
<organism evidence="4 5">
    <name type="scientific">Secundilactobacillus silagei JCM 19001</name>
    <dbReference type="NCBI Taxonomy" id="1302250"/>
    <lineage>
        <taxon>Bacteria</taxon>
        <taxon>Bacillati</taxon>
        <taxon>Bacillota</taxon>
        <taxon>Bacilli</taxon>
        <taxon>Lactobacillales</taxon>
        <taxon>Lactobacillaceae</taxon>
        <taxon>Secundilactobacillus</taxon>
    </lineage>
</organism>
<evidence type="ECO:0000256" key="2">
    <source>
        <dbReference type="PROSITE-ProRule" id="PRU00335"/>
    </source>
</evidence>
<dbReference type="Proteomes" id="UP000198402">
    <property type="component" value="Unassembled WGS sequence"/>
</dbReference>
<reference evidence="4 5" key="1">
    <citation type="submission" date="2015-11" db="EMBL/GenBank/DDBJ databases">
        <title>Draft genome sequences of new species of the genus Lactobacillus isolated from orchardgrass silage.</title>
        <authorList>
            <person name="Tohno M."/>
            <person name="Tanizawa Y."/>
            <person name="Arita M."/>
        </authorList>
    </citation>
    <scope>NUCLEOTIDE SEQUENCE [LARGE SCALE GENOMIC DNA]</scope>
    <source>
        <strain evidence="4 5">IWT126</strain>
    </source>
</reference>
<dbReference type="InterPro" id="IPR009057">
    <property type="entry name" value="Homeodomain-like_sf"/>
</dbReference>
<accession>A0A1Z5IHS1</accession>
<evidence type="ECO:0000313" key="5">
    <source>
        <dbReference type="Proteomes" id="UP000198402"/>
    </source>
</evidence>
<evidence type="ECO:0000313" key="4">
    <source>
        <dbReference type="EMBL" id="GAX01317.1"/>
    </source>
</evidence>
<dbReference type="InterPro" id="IPR054422">
    <property type="entry name" value="TetR-like_HI_0893_C"/>
</dbReference>
<dbReference type="Pfam" id="PF00440">
    <property type="entry name" value="TetR_N"/>
    <property type="match status" value="1"/>
</dbReference>
<dbReference type="AlphaFoldDB" id="A0A1Z5IHS1"/>
<keyword evidence="1 2" id="KW-0238">DNA-binding</keyword>
<feature type="DNA-binding region" description="H-T-H motif" evidence="2">
    <location>
        <begin position="29"/>
        <end position="48"/>
    </location>
</feature>
<dbReference type="InterPro" id="IPR036271">
    <property type="entry name" value="Tet_transcr_reg_TetR-rel_C_sf"/>
</dbReference>
<protein>
    <submittedName>
        <fullName evidence="4">TetR family transcriptional regulator</fullName>
    </submittedName>
</protein>
<feature type="domain" description="HTH tetR-type" evidence="3">
    <location>
        <begin position="6"/>
        <end position="66"/>
    </location>
</feature>
<name>A0A1Z5IHS1_9LACO</name>
<dbReference type="InterPro" id="IPR050624">
    <property type="entry name" value="HTH-type_Tx_Regulator"/>
</dbReference>
<dbReference type="EMBL" id="BCMG01000006">
    <property type="protein sequence ID" value="GAX01317.1"/>
    <property type="molecule type" value="Genomic_DNA"/>
</dbReference>
<comment type="caution">
    <text evidence="4">The sequence shown here is derived from an EMBL/GenBank/DDBJ whole genome shotgun (WGS) entry which is preliminary data.</text>
</comment>
<dbReference type="PANTHER" id="PTHR43479">
    <property type="entry name" value="ACREF/ENVCD OPERON REPRESSOR-RELATED"/>
    <property type="match status" value="1"/>
</dbReference>
<dbReference type="OrthoDB" id="6430772at2"/>
<evidence type="ECO:0000259" key="3">
    <source>
        <dbReference type="PROSITE" id="PS50977"/>
    </source>
</evidence>
<dbReference type="PROSITE" id="PS50977">
    <property type="entry name" value="HTH_TETR_2"/>
    <property type="match status" value="1"/>
</dbReference>
<sequence length="191" mass="21861">MPKKDNPKLAAIKQAVLDLTLEEGYQNLSMSKIAKKAGVSPATIYLTYTSKEDMLTSLYLEARENLDSQMHDLGETQADIQTQIKKMYENYIRVLLERPQQSLFMNVVNNNPTLINADVYDKMIRQDNGVRELLKKGQQQGVIKQQDVELLIAFTFFPLDDLLEMNYVAGRTTTDEMIKQMVDMCWSAIKA</sequence>
<dbReference type="PRINTS" id="PR00455">
    <property type="entry name" value="HTHTETR"/>
</dbReference>
<dbReference type="SUPFAM" id="SSF46689">
    <property type="entry name" value="Homeodomain-like"/>
    <property type="match status" value="1"/>
</dbReference>
<dbReference type="PANTHER" id="PTHR43479:SF11">
    <property type="entry name" value="ACREF_ENVCD OPERON REPRESSOR-RELATED"/>
    <property type="match status" value="1"/>
</dbReference>
<dbReference type="RefSeq" id="WP_089136701.1">
    <property type="nucleotide sequence ID" value="NZ_BCMG01000006.1"/>
</dbReference>